<keyword evidence="4" id="KW-1185">Reference proteome</keyword>
<comment type="caution">
    <text evidence="3">The sequence shown here is derived from an EMBL/GenBank/DDBJ whole genome shotgun (WGS) entry which is preliminary data.</text>
</comment>
<evidence type="ECO:0000313" key="3">
    <source>
        <dbReference type="EMBL" id="KDR51749.1"/>
    </source>
</evidence>
<feature type="transmembrane region" description="Helical" evidence="1">
    <location>
        <begin position="162"/>
        <end position="181"/>
    </location>
</feature>
<protein>
    <submittedName>
        <fullName evidence="3">Transcriptional regulator, LuxR family</fullName>
    </submittedName>
</protein>
<name>A0A069QI98_HOYLO</name>
<dbReference type="RefSeq" id="WP_018967462.1">
    <property type="nucleotide sequence ID" value="NZ_KB899214.1"/>
</dbReference>
<dbReference type="CDD" id="cd06170">
    <property type="entry name" value="LuxR_C_like"/>
    <property type="match status" value="1"/>
</dbReference>
<feature type="transmembrane region" description="Helical" evidence="1">
    <location>
        <begin position="55"/>
        <end position="75"/>
    </location>
</feature>
<dbReference type="GO" id="GO:0006355">
    <property type="term" value="P:regulation of DNA-templated transcription"/>
    <property type="evidence" value="ECO:0007669"/>
    <property type="project" value="InterPro"/>
</dbReference>
<dbReference type="InterPro" id="IPR016032">
    <property type="entry name" value="Sig_transdc_resp-reg_C-effctor"/>
</dbReference>
<gene>
    <name evidence="3" type="ORF">HMPREF1991_02163</name>
</gene>
<dbReference type="HOGENOM" id="CLU_816017_0_0_10"/>
<sequence length="340" mass="38166">MKTNVLTARCERFISSHSADREERIRFIVFFTGALQLTIFTLLNIVGAIGIRHHFLQAVAFALLALCISMVVLYLRRTLTLIQAFSVFAICAQLLEMARIGFLALAKPQGYEAMIIYYQIGSYTILLYLTLGFVPKTPFISTALSIATLAFTTFYYHAAIDIQITILFTLLSLFTCALAHISQRGMQGIQQENKNYQATHNSILKAFNMRQSELIAYLQLCRTKEPGSKNIDLLLNQLDEQSKHNLIHAAMALKKKREAQQLVLSKSFPSLSHTELEVGRLVVEGKTLSEIAVIMGKSTTNISTVRGNIRKKLNLLPNENLEEKLKELAMPMAKMAAISF</sequence>
<dbReference type="eggNOG" id="COG2771">
    <property type="taxonomic scope" value="Bacteria"/>
</dbReference>
<feature type="transmembrane region" description="Helical" evidence="1">
    <location>
        <begin position="116"/>
        <end position="134"/>
    </location>
</feature>
<dbReference type="SMART" id="SM00421">
    <property type="entry name" value="HTH_LUXR"/>
    <property type="match status" value="1"/>
</dbReference>
<keyword evidence="1" id="KW-0812">Transmembrane</keyword>
<feature type="transmembrane region" description="Helical" evidence="1">
    <location>
        <begin position="27"/>
        <end position="49"/>
    </location>
</feature>
<dbReference type="SUPFAM" id="SSF46894">
    <property type="entry name" value="C-terminal effector domain of the bipartite response regulators"/>
    <property type="match status" value="1"/>
</dbReference>
<dbReference type="Proteomes" id="UP000027442">
    <property type="component" value="Unassembled WGS sequence"/>
</dbReference>
<evidence type="ECO:0000313" key="4">
    <source>
        <dbReference type="Proteomes" id="UP000027442"/>
    </source>
</evidence>
<dbReference type="InterPro" id="IPR000792">
    <property type="entry name" value="Tscrpt_reg_LuxR_C"/>
</dbReference>
<proteinExistence type="predicted"/>
<feature type="transmembrane region" description="Helical" evidence="1">
    <location>
        <begin position="82"/>
        <end position="104"/>
    </location>
</feature>
<accession>A0A069QI98</accession>
<dbReference type="Pfam" id="PF00196">
    <property type="entry name" value="GerE"/>
    <property type="match status" value="1"/>
</dbReference>
<dbReference type="InterPro" id="IPR036388">
    <property type="entry name" value="WH-like_DNA-bd_sf"/>
</dbReference>
<dbReference type="PROSITE" id="PS50043">
    <property type="entry name" value="HTH_LUXR_2"/>
    <property type="match status" value="1"/>
</dbReference>
<dbReference type="PATRIC" id="fig|1122985.7.peg.2242"/>
<reference evidence="3 4" key="1">
    <citation type="submission" date="2013-08" db="EMBL/GenBank/DDBJ databases">
        <authorList>
            <person name="Weinstock G."/>
            <person name="Sodergren E."/>
            <person name="Wylie T."/>
            <person name="Fulton L."/>
            <person name="Fulton R."/>
            <person name="Fronick C."/>
            <person name="O'Laughlin M."/>
            <person name="Godfrey J."/>
            <person name="Miner T."/>
            <person name="Herter B."/>
            <person name="Appelbaum E."/>
            <person name="Cordes M."/>
            <person name="Lek S."/>
            <person name="Wollam A."/>
            <person name="Pepin K.H."/>
            <person name="Palsikar V.B."/>
            <person name="Mitreva M."/>
            <person name="Wilson R.K."/>
        </authorList>
    </citation>
    <scope>NUCLEOTIDE SEQUENCE [LARGE SCALE GENOMIC DNA]</scope>
    <source>
        <strain evidence="3 4">ATCC 15930</strain>
    </source>
</reference>
<feature type="domain" description="HTH luxR-type" evidence="2">
    <location>
        <begin position="264"/>
        <end position="321"/>
    </location>
</feature>
<evidence type="ECO:0000259" key="2">
    <source>
        <dbReference type="PROSITE" id="PS50043"/>
    </source>
</evidence>
<feature type="transmembrane region" description="Helical" evidence="1">
    <location>
        <begin position="139"/>
        <end position="156"/>
    </location>
</feature>
<dbReference type="EMBL" id="JNGW01000095">
    <property type="protein sequence ID" value="KDR51749.1"/>
    <property type="molecule type" value="Genomic_DNA"/>
</dbReference>
<dbReference type="Gene3D" id="1.10.10.10">
    <property type="entry name" value="Winged helix-like DNA-binding domain superfamily/Winged helix DNA-binding domain"/>
    <property type="match status" value="1"/>
</dbReference>
<dbReference type="AlphaFoldDB" id="A0A069QI98"/>
<keyword evidence="1" id="KW-1133">Transmembrane helix</keyword>
<organism evidence="3 4">
    <name type="scientific">Hoylesella loescheii DSM 19665 = JCM 12249 = ATCC 15930</name>
    <dbReference type="NCBI Taxonomy" id="1122985"/>
    <lineage>
        <taxon>Bacteria</taxon>
        <taxon>Pseudomonadati</taxon>
        <taxon>Bacteroidota</taxon>
        <taxon>Bacteroidia</taxon>
        <taxon>Bacteroidales</taxon>
        <taxon>Prevotellaceae</taxon>
        <taxon>Hoylesella</taxon>
    </lineage>
</organism>
<evidence type="ECO:0000256" key="1">
    <source>
        <dbReference type="SAM" id="Phobius"/>
    </source>
</evidence>
<dbReference type="GO" id="GO:0003677">
    <property type="term" value="F:DNA binding"/>
    <property type="evidence" value="ECO:0007669"/>
    <property type="project" value="InterPro"/>
</dbReference>
<keyword evidence="1" id="KW-0472">Membrane</keyword>